<protein>
    <submittedName>
        <fullName evidence="1">Uncharacterized protein</fullName>
    </submittedName>
</protein>
<keyword evidence="2" id="KW-1185">Reference proteome</keyword>
<evidence type="ECO:0000313" key="2">
    <source>
        <dbReference type="Proteomes" id="UP000828048"/>
    </source>
</evidence>
<proteinExistence type="predicted"/>
<dbReference type="EMBL" id="CM037151">
    <property type="protein sequence ID" value="KAH7842639.1"/>
    <property type="molecule type" value="Genomic_DNA"/>
</dbReference>
<comment type="caution">
    <text evidence="1">The sequence shown here is derived from an EMBL/GenBank/DDBJ whole genome shotgun (WGS) entry which is preliminary data.</text>
</comment>
<reference evidence="1 2" key="1">
    <citation type="journal article" date="2021" name="Hortic Res">
        <title>High-quality reference genome and annotation aids understanding of berry development for evergreen blueberry (Vaccinium darrowii).</title>
        <authorList>
            <person name="Yu J."/>
            <person name="Hulse-Kemp A.M."/>
            <person name="Babiker E."/>
            <person name="Staton M."/>
        </authorList>
    </citation>
    <scope>NUCLEOTIDE SEQUENCE [LARGE SCALE GENOMIC DNA]</scope>
    <source>
        <strain evidence="2">cv. NJ 8807/NJ 8810</strain>
        <tissue evidence="1">Young leaf</tissue>
    </source>
</reference>
<gene>
    <name evidence="1" type="ORF">Vadar_007625</name>
</gene>
<sequence>MKRTSLVVGFELRTNKFRKVPIPQGKKEKPVLCLGALDGSLALWTDRRSGSEVEVFLMKKYGDQASWTSLFVISTVEHLFGWRIWVPLCFTKNGEVILQSEMPHTGRISVYNPEFNSFQHIQIAANNMGVRCQKHHYFLLPNAATFIESLVSPPNNNWEEEEEYTEIFLSGVTKKWKREPGDVAFKVIDF</sequence>
<name>A0ACB7XNY8_9ERIC</name>
<evidence type="ECO:0000313" key="1">
    <source>
        <dbReference type="EMBL" id="KAH7842639.1"/>
    </source>
</evidence>
<organism evidence="1 2">
    <name type="scientific">Vaccinium darrowii</name>
    <dbReference type="NCBI Taxonomy" id="229202"/>
    <lineage>
        <taxon>Eukaryota</taxon>
        <taxon>Viridiplantae</taxon>
        <taxon>Streptophyta</taxon>
        <taxon>Embryophyta</taxon>
        <taxon>Tracheophyta</taxon>
        <taxon>Spermatophyta</taxon>
        <taxon>Magnoliopsida</taxon>
        <taxon>eudicotyledons</taxon>
        <taxon>Gunneridae</taxon>
        <taxon>Pentapetalae</taxon>
        <taxon>asterids</taxon>
        <taxon>Ericales</taxon>
        <taxon>Ericaceae</taxon>
        <taxon>Vaccinioideae</taxon>
        <taxon>Vaccinieae</taxon>
        <taxon>Vaccinium</taxon>
    </lineage>
</organism>
<accession>A0ACB7XNY8</accession>
<dbReference type="Proteomes" id="UP000828048">
    <property type="component" value="Chromosome 1"/>
</dbReference>